<dbReference type="PANTHER" id="PTHR42643">
    <property type="entry name" value="IONOTROPIC RECEPTOR 20A-RELATED"/>
    <property type="match status" value="1"/>
</dbReference>
<accession>A0A482XKC2</accession>
<dbReference type="OrthoDB" id="6500454at2759"/>
<evidence type="ECO:0000256" key="4">
    <source>
        <dbReference type="ARBA" id="ARBA00022692"/>
    </source>
</evidence>
<comment type="caution">
    <text evidence="11">The sequence shown here is derived from an EMBL/GenBank/DDBJ whole genome shotgun (WGS) entry which is preliminary data.</text>
</comment>
<feature type="transmembrane region" description="Helical" evidence="9">
    <location>
        <begin position="418"/>
        <end position="445"/>
    </location>
</feature>
<dbReference type="Gene3D" id="1.10.287.70">
    <property type="match status" value="1"/>
</dbReference>
<dbReference type="Pfam" id="PF00060">
    <property type="entry name" value="Lig_chan"/>
    <property type="match status" value="1"/>
</dbReference>
<dbReference type="InParanoid" id="A0A482XKC2"/>
<evidence type="ECO:0000256" key="6">
    <source>
        <dbReference type="ARBA" id="ARBA00023136"/>
    </source>
</evidence>
<evidence type="ECO:0000313" key="12">
    <source>
        <dbReference type="Proteomes" id="UP000291343"/>
    </source>
</evidence>
<keyword evidence="4 9" id="KW-0812">Transmembrane</keyword>
<protein>
    <recommendedName>
        <fullName evidence="10">Ionotropic glutamate receptor C-terminal domain-containing protein</fullName>
    </recommendedName>
</protein>
<dbReference type="EMBL" id="QKKF02007569">
    <property type="protein sequence ID" value="RZF45909.1"/>
    <property type="molecule type" value="Genomic_DNA"/>
</dbReference>
<evidence type="ECO:0000256" key="5">
    <source>
        <dbReference type="ARBA" id="ARBA00022989"/>
    </source>
</evidence>
<dbReference type="SUPFAM" id="SSF53850">
    <property type="entry name" value="Periplasmic binding protein-like II"/>
    <property type="match status" value="1"/>
</dbReference>
<dbReference type="GO" id="GO:0050906">
    <property type="term" value="P:detection of stimulus involved in sensory perception"/>
    <property type="evidence" value="ECO:0007669"/>
    <property type="project" value="UniProtKB-ARBA"/>
</dbReference>
<dbReference type="InterPro" id="IPR052192">
    <property type="entry name" value="Insect_Ionotropic_Sensory_Rcpt"/>
</dbReference>
<evidence type="ECO:0000256" key="7">
    <source>
        <dbReference type="ARBA" id="ARBA00023170"/>
    </source>
</evidence>
<dbReference type="Gene3D" id="3.40.190.10">
    <property type="entry name" value="Periplasmic binding protein-like II"/>
    <property type="match status" value="1"/>
</dbReference>
<keyword evidence="3" id="KW-1003">Cell membrane</keyword>
<feature type="transmembrane region" description="Helical" evidence="9">
    <location>
        <begin position="348"/>
        <end position="367"/>
    </location>
</feature>
<dbReference type="GO" id="GO:0015276">
    <property type="term" value="F:ligand-gated monoatomic ion channel activity"/>
    <property type="evidence" value="ECO:0007669"/>
    <property type="project" value="InterPro"/>
</dbReference>
<keyword evidence="7" id="KW-0675">Receptor</keyword>
<keyword evidence="12" id="KW-1185">Reference proteome</keyword>
<dbReference type="GO" id="GO:0005886">
    <property type="term" value="C:plasma membrane"/>
    <property type="evidence" value="ECO:0007669"/>
    <property type="project" value="UniProtKB-SubCell"/>
</dbReference>
<dbReference type="InterPro" id="IPR001320">
    <property type="entry name" value="Iontro_rcpt_C"/>
</dbReference>
<keyword evidence="5 9" id="KW-1133">Transmembrane helix</keyword>
<dbReference type="Proteomes" id="UP000291343">
    <property type="component" value="Unassembled WGS sequence"/>
</dbReference>
<proteinExistence type="inferred from homology"/>
<organism evidence="11 12">
    <name type="scientific">Laodelphax striatellus</name>
    <name type="common">Small brown planthopper</name>
    <name type="synonym">Delphax striatella</name>
    <dbReference type="NCBI Taxonomy" id="195883"/>
    <lineage>
        <taxon>Eukaryota</taxon>
        <taxon>Metazoa</taxon>
        <taxon>Ecdysozoa</taxon>
        <taxon>Arthropoda</taxon>
        <taxon>Hexapoda</taxon>
        <taxon>Insecta</taxon>
        <taxon>Pterygota</taxon>
        <taxon>Neoptera</taxon>
        <taxon>Paraneoptera</taxon>
        <taxon>Hemiptera</taxon>
        <taxon>Auchenorrhyncha</taxon>
        <taxon>Fulgoroidea</taxon>
        <taxon>Delphacidae</taxon>
        <taxon>Criomorphinae</taxon>
        <taxon>Laodelphax</taxon>
    </lineage>
</organism>
<dbReference type="FunCoup" id="A0A482XKC2">
    <property type="interactions" value="12"/>
</dbReference>
<feature type="transmembrane region" description="Helical" evidence="9">
    <location>
        <begin position="387"/>
        <end position="406"/>
    </location>
</feature>
<gene>
    <name evidence="11" type="ORF">LSTR_LSTR008286</name>
</gene>
<evidence type="ECO:0000259" key="10">
    <source>
        <dbReference type="Pfam" id="PF00060"/>
    </source>
</evidence>
<evidence type="ECO:0000313" key="11">
    <source>
        <dbReference type="EMBL" id="RZF45909.1"/>
    </source>
</evidence>
<dbReference type="AlphaFoldDB" id="A0A482XKC2"/>
<name>A0A482XKC2_LAOST</name>
<evidence type="ECO:0000256" key="2">
    <source>
        <dbReference type="ARBA" id="ARBA00008685"/>
    </source>
</evidence>
<evidence type="ECO:0000256" key="8">
    <source>
        <dbReference type="ARBA" id="ARBA00023180"/>
    </source>
</evidence>
<evidence type="ECO:0000256" key="1">
    <source>
        <dbReference type="ARBA" id="ARBA00004651"/>
    </source>
</evidence>
<dbReference type="STRING" id="195883.A0A482XKC2"/>
<keyword evidence="8" id="KW-0325">Glycoprotein</keyword>
<evidence type="ECO:0000256" key="9">
    <source>
        <dbReference type="SAM" id="Phobius"/>
    </source>
</evidence>
<evidence type="ECO:0000256" key="3">
    <source>
        <dbReference type="ARBA" id="ARBA00022475"/>
    </source>
</evidence>
<reference evidence="11 12" key="1">
    <citation type="journal article" date="2017" name="Gigascience">
        <title>Genome sequence of the small brown planthopper, Laodelphax striatellus.</title>
        <authorList>
            <person name="Zhu J."/>
            <person name="Jiang F."/>
            <person name="Wang X."/>
            <person name="Yang P."/>
            <person name="Bao Y."/>
            <person name="Zhao W."/>
            <person name="Wang W."/>
            <person name="Lu H."/>
            <person name="Wang Q."/>
            <person name="Cui N."/>
            <person name="Li J."/>
            <person name="Chen X."/>
            <person name="Luo L."/>
            <person name="Yu J."/>
            <person name="Kang L."/>
            <person name="Cui F."/>
        </authorList>
    </citation>
    <scope>NUCLEOTIDE SEQUENCE [LARGE SCALE GENOMIC DNA]</scope>
    <source>
        <strain evidence="11">Lst14</strain>
    </source>
</reference>
<dbReference type="PANTHER" id="PTHR42643:SF24">
    <property type="entry name" value="IONOTROPIC RECEPTOR 60A"/>
    <property type="match status" value="1"/>
</dbReference>
<keyword evidence="6 9" id="KW-0472">Membrane</keyword>
<sequence length="729" mass="82469">MLSVTSNHGPVKLEDTLSDPCQSATGSLPVVSLINHIASKYLNDCSTIVLYDDYFYKSDQFNVVIDQLMKTYPYPSVHGRLLITGRSMKVKGDTMKRREQKCNNFVLLTKELEMVSDILGKQPDSRIIIVPLTSLWQLSSFLTSPVSQNLVNLLVLFDPSLTVEGQEARNNSKDIIIYTHLLFTDSLGATVPKVVTVWRCNRLTQPHLNLFPNKFQSGFNGYLFRLSGAQQPPFVFRKKNQQSKTNVDDRITTWDGYEVRLLQLVSEALNFTIKIEEPADSENASDIRVIKEVRNLKADFAIAGIPATADRMNEFSFSTVHSHDCANFITLTSTALPKYRAILGPFRLEVWICLIVIYLFAIIPISFSARHTLKHLLKDPWEIENMFWYVFGTFTNCFTFVGKGSWTSGKNDATRLFIGTYWVFTIIITAAYTGCIIAFITLPAYRPVLDTAQQLLKANYRIGILNGSGWQAAFENSSDKVTDKLLKKADFVPNLELGLKNVSRAVYWKPYAFLGSKEEMKFMINTNYSPSSRHKKSLFHLSKECFVPLMVSTVFSKDAVYKHPLDVIIMRAIQSGLFMKLSRDVEWDQYRLSTGKLMQVSSSNLKMGTPEDRQLTLDDTQGMFLLLGVGVLLALIAFFAECSIALRKRCKAWLQQRAVDDASTSRNVSVVLDAQNSSISDYLGILHSENHHRSQIDDNLTLNNNPLSLSLMSLEESLSSQKSVRRFSF</sequence>
<feature type="transmembrane region" description="Helical" evidence="9">
    <location>
        <begin position="623"/>
        <end position="646"/>
    </location>
</feature>
<comment type="subcellular location">
    <subcellularLocation>
        <location evidence="1">Cell membrane</location>
        <topology evidence="1">Multi-pass membrane protein</topology>
    </subcellularLocation>
</comment>
<comment type="similarity">
    <text evidence="2">Belongs to the glutamate-gated ion channel (TC 1.A.10.1) family.</text>
</comment>
<feature type="domain" description="Ionotropic glutamate receptor C-terminal" evidence="10">
    <location>
        <begin position="348"/>
        <end position="631"/>
    </location>
</feature>